<dbReference type="STRING" id="1764295.A0A5B8MPV0"/>
<feature type="region of interest" description="Disordered" evidence="7">
    <location>
        <begin position="253"/>
        <end position="320"/>
    </location>
</feature>
<comment type="subcellular location">
    <subcellularLocation>
        <location evidence="1 5">Nucleus</location>
    </subcellularLocation>
</comment>
<gene>
    <name evidence="10" type="ORF">A3770_08p50570</name>
</gene>
<evidence type="ECO:0000256" key="3">
    <source>
        <dbReference type="ARBA" id="ARBA00023163"/>
    </source>
</evidence>
<feature type="compositionally biased region" description="Basic and acidic residues" evidence="7">
    <location>
        <begin position="276"/>
        <end position="289"/>
    </location>
</feature>
<accession>A0A5B8MPV0</accession>
<evidence type="ECO:0000313" key="11">
    <source>
        <dbReference type="Proteomes" id="UP000316726"/>
    </source>
</evidence>
<evidence type="ECO:0000256" key="1">
    <source>
        <dbReference type="ARBA" id="ARBA00004123"/>
    </source>
</evidence>
<dbReference type="InterPro" id="IPR055207">
    <property type="entry name" value="POLR3C_WHD"/>
</dbReference>
<name>A0A5B8MPV0_9CHLO</name>
<dbReference type="GO" id="GO:0003697">
    <property type="term" value="F:single-stranded DNA binding"/>
    <property type="evidence" value="ECO:0007669"/>
    <property type="project" value="UniProtKB-UniRule"/>
</dbReference>
<evidence type="ECO:0000256" key="5">
    <source>
        <dbReference type="RuleBase" id="RU367076"/>
    </source>
</evidence>
<dbReference type="Gene3D" id="1.10.10.10">
    <property type="entry name" value="Winged helix-like DNA-binding domain superfamily/Winged helix DNA-binding domain"/>
    <property type="match status" value="3"/>
</dbReference>
<dbReference type="Pfam" id="PF08221">
    <property type="entry name" value="HTH_9"/>
    <property type="match status" value="1"/>
</dbReference>
<evidence type="ECO:0000313" key="10">
    <source>
        <dbReference type="EMBL" id="QDZ22539.1"/>
    </source>
</evidence>
<evidence type="ECO:0000256" key="6">
    <source>
        <dbReference type="SAM" id="Coils"/>
    </source>
</evidence>
<keyword evidence="4 5" id="KW-0539">Nucleus</keyword>
<dbReference type="OrthoDB" id="272392at2759"/>
<evidence type="ECO:0000256" key="2">
    <source>
        <dbReference type="ARBA" id="ARBA00022478"/>
    </source>
</evidence>
<dbReference type="AlphaFoldDB" id="A0A5B8MPV0"/>
<evidence type="ECO:0000259" key="9">
    <source>
        <dbReference type="Pfam" id="PF22536"/>
    </source>
</evidence>
<feature type="compositionally biased region" description="Polar residues" evidence="7">
    <location>
        <begin position="306"/>
        <end position="315"/>
    </location>
</feature>
<keyword evidence="3 5" id="KW-0804">Transcription</keyword>
<evidence type="ECO:0000259" key="8">
    <source>
        <dbReference type="Pfam" id="PF08221"/>
    </source>
</evidence>
<evidence type="ECO:0000256" key="7">
    <source>
        <dbReference type="SAM" id="MobiDB-lite"/>
    </source>
</evidence>
<keyword evidence="6" id="KW-0175">Coiled coil</keyword>
<dbReference type="PANTHER" id="PTHR12949">
    <property type="entry name" value="RNA POLYMERASE III DNA DIRECTED -RELATED"/>
    <property type="match status" value="1"/>
</dbReference>
<organism evidence="10 11">
    <name type="scientific">Chloropicon primus</name>
    <dbReference type="NCBI Taxonomy" id="1764295"/>
    <lineage>
        <taxon>Eukaryota</taxon>
        <taxon>Viridiplantae</taxon>
        <taxon>Chlorophyta</taxon>
        <taxon>Chloropicophyceae</taxon>
        <taxon>Chloropicales</taxon>
        <taxon>Chloropicaceae</taxon>
        <taxon>Chloropicon</taxon>
    </lineage>
</organism>
<dbReference type="Proteomes" id="UP000316726">
    <property type="component" value="Chromosome 8"/>
</dbReference>
<comment type="similarity">
    <text evidence="5">Belongs to the eukaryotic RPC3/POLR3C RNA polymerase subunit family.</text>
</comment>
<dbReference type="InterPro" id="IPR036388">
    <property type="entry name" value="WH-like_DNA-bd_sf"/>
</dbReference>
<dbReference type="GO" id="GO:0005666">
    <property type="term" value="C:RNA polymerase III complex"/>
    <property type="evidence" value="ECO:0007669"/>
    <property type="project" value="UniProtKB-UniRule"/>
</dbReference>
<feature type="domain" description="RNA polymerase III subunit RPC82-related helix-turn-helix" evidence="8">
    <location>
        <begin position="28"/>
        <end position="84"/>
    </location>
</feature>
<keyword evidence="11" id="KW-1185">Reference proteome</keyword>
<keyword evidence="2 5" id="KW-0240">DNA-directed RNA polymerase</keyword>
<comment type="function">
    <text evidence="5">DNA-dependent RNA polymerase catalyzes the transcription of DNA into RNA using the four ribonucleoside triphosphates as substrates. Specific core component of RNA polymerase III which synthesizes small RNAs, such as 5S rRNA and tRNAs.</text>
</comment>
<feature type="domain" description="DNA-directed RNA polymerase III subunit RPC3 winged-helix" evidence="9">
    <location>
        <begin position="462"/>
        <end position="538"/>
    </location>
</feature>
<dbReference type="PANTHER" id="PTHR12949:SF0">
    <property type="entry name" value="DNA-DIRECTED RNA POLYMERASE III SUBUNIT RPC3"/>
    <property type="match status" value="1"/>
</dbReference>
<dbReference type="InterPro" id="IPR013197">
    <property type="entry name" value="RNA_pol_III_RPC82-rel_HTH"/>
</dbReference>
<feature type="coiled-coil region" evidence="6">
    <location>
        <begin position="221"/>
        <end position="248"/>
    </location>
</feature>
<evidence type="ECO:0000256" key="4">
    <source>
        <dbReference type="ARBA" id="ARBA00023242"/>
    </source>
</evidence>
<comment type="subunit">
    <text evidence="5">Component of the RNA polymerase III (Pol III) complex consisting of 17 subunits.</text>
</comment>
<feature type="compositionally biased region" description="Polar residues" evidence="7">
    <location>
        <begin position="255"/>
        <end position="264"/>
    </location>
</feature>
<proteinExistence type="inferred from homology"/>
<dbReference type="Pfam" id="PF22536">
    <property type="entry name" value="WHD_POLR3C"/>
    <property type="match status" value="1"/>
</dbReference>
<reference evidence="10 11" key="1">
    <citation type="submission" date="2018-07" db="EMBL/GenBank/DDBJ databases">
        <title>The complete nuclear genome of the prasinophyte Chloropicon primus (CCMP1205).</title>
        <authorList>
            <person name="Pombert J.-F."/>
            <person name="Otis C."/>
            <person name="Turmel M."/>
            <person name="Lemieux C."/>
        </authorList>
    </citation>
    <scope>NUCLEOTIDE SEQUENCE [LARGE SCALE GENOMIC DNA]</scope>
    <source>
        <strain evidence="10 11">CCMP1205</strain>
    </source>
</reference>
<dbReference type="EMBL" id="CP031041">
    <property type="protein sequence ID" value="QDZ22539.1"/>
    <property type="molecule type" value="Genomic_DNA"/>
</dbReference>
<protein>
    <recommendedName>
        <fullName evidence="5">DNA-directed RNA polymerase III subunit RPC3</fullName>
        <shortName evidence="5">RNA polymerase III subunit C3</shortName>
    </recommendedName>
</protein>
<dbReference type="InterPro" id="IPR039748">
    <property type="entry name" value="RPC3"/>
</dbReference>
<sequence length="632" mass="71671">MVKAGEASAASSGAGSSWLKVSPQECEVALLLVEDKLGPVVASVARAVVSKGWATMREISSGSKMSLDAVKQSLVILIKHNFVRSYLCTRIVFRSNNRKRSRGGGAGKAGGQVGREYFIYAADPDYLLALLKFPRWMMTISAKFSSVAECNLQALIEHGRLNRNNTLHVARDLLKRDDQGLESFHKAFAMLVKERYIERVPSVLLPPPWHRILDTSVKRGHKGLKDELTEMNQQQAKAKEEYMRTDENRFVIKSPDSNYANGASSRGAKRKAGGVVKKEEAGSSRRGDKALNGNGFKVMGADRSDSPFSAVSNNSEENEQGLENQIMWRINAQEFNARFKEEYCLKRIEAGLCSDEDNDTFRGVILAYRGSRHCGEGTNEECLTLDEICRAVMEDMKRRGLTKMFKVTDSFRHQVATSLDRLRMNSLVEIIRPIVDEQTLDETGSYVFNFAGLWRALQMTEVESLIEKTFSPEAKRVFRLLRLTKCLDEAAIKNKAMVPIKKARGILYDLFKAGYVHMYEVPKDSSHTPSRTFYLWHVNQDLLLHRCKADLYGSICDIHRKYTEELVSHKDILDDLQTISDLKDSQDEEGQRRYIELCTALGEKEDRFVRIKRLDTFFRDSLMDFNDIASVF</sequence>